<evidence type="ECO:0000256" key="3">
    <source>
        <dbReference type="ARBA" id="ARBA00022729"/>
    </source>
</evidence>
<comment type="similarity">
    <text evidence="5">Belongs to the bacterial solute-binding protein PotD/PotF family.</text>
</comment>
<dbReference type="Pfam" id="PF13416">
    <property type="entry name" value="SBP_bac_8"/>
    <property type="match status" value="1"/>
</dbReference>
<dbReference type="PRINTS" id="PR00909">
    <property type="entry name" value="SPERMDNBNDNG"/>
</dbReference>
<dbReference type="SUPFAM" id="SSF53850">
    <property type="entry name" value="Periplasmic binding protein-like II"/>
    <property type="match status" value="1"/>
</dbReference>
<evidence type="ECO:0000313" key="7">
    <source>
        <dbReference type="Proteomes" id="UP000017837"/>
    </source>
</evidence>
<dbReference type="GO" id="GO:0042597">
    <property type="term" value="C:periplasmic space"/>
    <property type="evidence" value="ECO:0007669"/>
    <property type="project" value="UniProtKB-SubCell"/>
</dbReference>
<organism evidence="6 7">
    <name type="scientific">Asticcacaulis benevestitus DSM 16100 = ATCC BAA-896</name>
    <dbReference type="NCBI Taxonomy" id="1121022"/>
    <lineage>
        <taxon>Bacteria</taxon>
        <taxon>Pseudomonadati</taxon>
        <taxon>Pseudomonadota</taxon>
        <taxon>Alphaproteobacteria</taxon>
        <taxon>Caulobacterales</taxon>
        <taxon>Caulobacteraceae</taxon>
        <taxon>Asticcacaulis</taxon>
    </lineage>
</organism>
<gene>
    <name evidence="6" type="ORF">ABENE_04230</name>
</gene>
<name>V4PZT2_9CAUL</name>
<dbReference type="Proteomes" id="UP000017837">
    <property type="component" value="Unassembled WGS sequence"/>
</dbReference>
<dbReference type="PANTHER" id="PTHR30222:SF17">
    <property type="entry name" value="SPERMIDINE_PUTRESCINE-BINDING PERIPLASMIC PROTEIN"/>
    <property type="match status" value="1"/>
</dbReference>
<evidence type="ECO:0000256" key="5">
    <source>
        <dbReference type="PIRNR" id="PIRNR019574"/>
    </source>
</evidence>
<comment type="caution">
    <text evidence="6">The sequence shown here is derived from an EMBL/GenBank/DDBJ whole genome shotgun (WGS) entry which is preliminary data.</text>
</comment>
<proteinExistence type="inferred from homology"/>
<keyword evidence="7" id="KW-1185">Reference proteome</keyword>
<keyword evidence="3" id="KW-0732">Signal</keyword>
<dbReference type="eggNOG" id="COG0687">
    <property type="taxonomic scope" value="Bacteria"/>
</dbReference>
<dbReference type="STRING" id="1121022.GCA_000376105_00152"/>
<protein>
    <recommendedName>
        <fullName evidence="5">Putrescine-binding periplasmic protein</fullName>
    </recommendedName>
</protein>
<dbReference type="GO" id="GO:0019808">
    <property type="term" value="F:polyamine binding"/>
    <property type="evidence" value="ECO:0007669"/>
    <property type="project" value="InterPro"/>
</dbReference>
<dbReference type="CDD" id="cd13590">
    <property type="entry name" value="PBP2_PotD_PotF_like"/>
    <property type="match status" value="1"/>
</dbReference>
<dbReference type="InterPro" id="IPR001188">
    <property type="entry name" value="Sperm_putr-bd"/>
</dbReference>
<keyword evidence="4 5" id="KW-0574">Periplasm</keyword>
<dbReference type="AlphaFoldDB" id="V4PZT2"/>
<dbReference type="PIRSF" id="PIRSF019574">
    <property type="entry name" value="Periplasmic_polyamine_BP"/>
    <property type="match status" value="1"/>
</dbReference>
<reference evidence="6 7" key="1">
    <citation type="journal article" date="2014" name="Nature">
        <title>Sequential evolution of bacterial morphology by co-option of a developmental regulator.</title>
        <authorList>
            <person name="Jiang C."/>
            <person name="Brown P.J."/>
            <person name="Ducret A."/>
            <person name="Brun Y.V."/>
        </authorList>
    </citation>
    <scope>NUCLEOTIDE SEQUENCE [LARGE SCALE GENOMIC DNA]</scope>
    <source>
        <strain evidence="6 7">DSM 16100</strain>
    </source>
</reference>
<evidence type="ECO:0000256" key="4">
    <source>
        <dbReference type="ARBA" id="ARBA00022764"/>
    </source>
</evidence>
<evidence type="ECO:0000256" key="1">
    <source>
        <dbReference type="ARBA" id="ARBA00004418"/>
    </source>
</evidence>
<dbReference type="InterPro" id="IPR006059">
    <property type="entry name" value="SBP"/>
</dbReference>
<keyword evidence="2 5" id="KW-0813">Transport</keyword>
<sequence length="345" mass="37935">MLAGTGAAAAGMSFTGGVSAQAQRLRFYNWDTYIGATTLADFKAVAGVEVEMSLFASNDELFSRIAGNGAAYDVIVPSSDYITRMVERGLLTTLDHSRLPNLANMSASFRDPSYDPGCAHSVPYTWLVLGLGFRKSRMKGYVPPNSWKWVFGSDRYSMAWLSEPADMMRLGAKYLGFNPNALTLKEIGKVEKLLTKQAKHVKAFHQDDGQDMLLAKEVDIVIEYNGDIAQAMTEDSDLDFLVPKEGSLRTADGWAIPKNATNPDAAYRFLNYMMDAQVGADISQTILYPTPNEAARSRTRDAYRNNQAIFPQGGLSLSDFARWPGAATQQAFEEAFARVRLAAGR</sequence>
<dbReference type="EMBL" id="AWGB01000006">
    <property type="protein sequence ID" value="ESQ93901.1"/>
    <property type="molecule type" value="Genomic_DNA"/>
</dbReference>
<comment type="subcellular location">
    <subcellularLocation>
        <location evidence="1 5">Periplasm</location>
    </subcellularLocation>
</comment>
<evidence type="ECO:0000313" key="6">
    <source>
        <dbReference type="EMBL" id="ESQ93901.1"/>
    </source>
</evidence>
<dbReference type="Gene3D" id="3.40.190.10">
    <property type="entry name" value="Periplasmic binding protein-like II"/>
    <property type="match status" value="2"/>
</dbReference>
<dbReference type="PANTHER" id="PTHR30222">
    <property type="entry name" value="SPERMIDINE/PUTRESCINE-BINDING PERIPLASMIC PROTEIN"/>
    <property type="match status" value="1"/>
</dbReference>
<evidence type="ECO:0000256" key="2">
    <source>
        <dbReference type="ARBA" id="ARBA00022448"/>
    </source>
</evidence>
<dbReference type="GO" id="GO:0015846">
    <property type="term" value="P:polyamine transport"/>
    <property type="evidence" value="ECO:0007669"/>
    <property type="project" value="InterPro"/>
</dbReference>
<comment type="function">
    <text evidence="5">Required for the activity of the bacterial periplasmic transport system of putrescine.</text>
</comment>
<dbReference type="PATRIC" id="fig|1121022.4.peg.838"/>
<accession>V4PZT2</accession>